<name>A0A0F9G1H7_9ZZZZ</name>
<evidence type="ECO:0000313" key="1">
    <source>
        <dbReference type="EMBL" id="KKL92498.1"/>
    </source>
</evidence>
<gene>
    <name evidence="1" type="ORF">LCGC14_1884070</name>
</gene>
<reference evidence="1" key="1">
    <citation type="journal article" date="2015" name="Nature">
        <title>Complex archaea that bridge the gap between prokaryotes and eukaryotes.</title>
        <authorList>
            <person name="Spang A."/>
            <person name="Saw J.H."/>
            <person name="Jorgensen S.L."/>
            <person name="Zaremba-Niedzwiedzka K."/>
            <person name="Martijn J."/>
            <person name="Lind A.E."/>
            <person name="van Eijk R."/>
            <person name="Schleper C."/>
            <person name="Guy L."/>
            <person name="Ettema T.J."/>
        </authorList>
    </citation>
    <scope>NUCLEOTIDE SEQUENCE</scope>
</reference>
<dbReference type="AlphaFoldDB" id="A0A0F9G1H7"/>
<sequence length="99" mass="11748">MADKKAWISAYLRLTIKDKKHAPWVTIFREDGTVGKIEEVSFRAMCLSVIQRVLSFYSMLYLWDISKQIESVQSMLDVVQEWLDKIRKDVKEIEEDETF</sequence>
<organism evidence="1">
    <name type="scientific">marine sediment metagenome</name>
    <dbReference type="NCBI Taxonomy" id="412755"/>
    <lineage>
        <taxon>unclassified sequences</taxon>
        <taxon>metagenomes</taxon>
        <taxon>ecological metagenomes</taxon>
    </lineage>
</organism>
<accession>A0A0F9G1H7</accession>
<comment type="caution">
    <text evidence="1">The sequence shown here is derived from an EMBL/GenBank/DDBJ whole genome shotgun (WGS) entry which is preliminary data.</text>
</comment>
<protein>
    <submittedName>
        <fullName evidence="1">Uncharacterized protein</fullName>
    </submittedName>
</protein>
<dbReference type="EMBL" id="LAZR01019447">
    <property type="protein sequence ID" value="KKL92498.1"/>
    <property type="molecule type" value="Genomic_DNA"/>
</dbReference>
<proteinExistence type="predicted"/>